<protein>
    <recommendedName>
        <fullName evidence="2">Tll0287-like domain-containing protein</fullName>
    </recommendedName>
</protein>
<dbReference type="InterPro" id="IPR021796">
    <property type="entry name" value="Tll0287-like_dom"/>
</dbReference>
<evidence type="ECO:0000313" key="3">
    <source>
        <dbReference type="EMBL" id="CAE6760822.1"/>
    </source>
</evidence>
<dbReference type="EMBL" id="CAJNBJ010000016">
    <property type="protein sequence ID" value="CAE6760822.1"/>
    <property type="molecule type" value="Genomic_DNA"/>
</dbReference>
<feature type="signal peptide" evidence="1">
    <location>
        <begin position="1"/>
        <end position="26"/>
    </location>
</feature>
<dbReference type="Pfam" id="PF11845">
    <property type="entry name" value="Tll0287-like"/>
    <property type="match status" value="1"/>
</dbReference>
<gene>
    <name evidence="3" type="ORF">NSPZN2_30635</name>
</gene>
<keyword evidence="1" id="KW-0732">Signal</keyword>
<name>A0ABM8RMC5_9BACT</name>
<sequence length="194" mass="21107">MSITQRLAGGLVAALALLGGWGPSFAGAPSAGSVPVEAVMDYLHSVLEANRTFYTVHVVERMQRRGVIESSEKWRELSALPLPAQFFQEASSLATLTGSAVRYRLISLNPINKQSGPHSDFERKALEAVMAHPEQPYKGQVTEGGVRYFQALYADLAVSPVCVSCHNADPRSPKRDYKLRDVLGAVLISIPMPE</sequence>
<dbReference type="Proteomes" id="UP000675880">
    <property type="component" value="Unassembled WGS sequence"/>
</dbReference>
<dbReference type="RefSeq" id="WP_213042768.1">
    <property type="nucleotide sequence ID" value="NZ_CAJNBJ010000016.1"/>
</dbReference>
<feature type="domain" description="Tll0287-like" evidence="2">
    <location>
        <begin position="43"/>
        <end position="191"/>
    </location>
</feature>
<proteinExistence type="predicted"/>
<organism evidence="3 4">
    <name type="scientific">Nitrospira defluvii</name>
    <dbReference type="NCBI Taxonomy" id="330214"/>
    <lineage>
        <taxon>Bacteria</taxon>
        <taxon>Pseudomonadati</taxon>
        <taxon>Nitrospirota</taxon>
        <taxon>Nitrospiria</taxon>
        <taxon>Nitrospirales</taxon>
        <taxon>Nitrospiraceae</taxon>
        <taxon>Nitrospira</taxon>
    </lineage>
</organism>
<keyword evidence="4" id="KW-1185">Reference proteome</keyword>
<reference evidence="3 4" key="1">
    <citation type="submission" date="2021-02" db="EMBL/GenBank/DDBJ databases">
        <authorList>
            <person name="Han P."/>
        </authorList>
    </citation>
    <scope>NUCLEOTIDE SEQUENCE [LARGE SCALE GENOMIC DNA]</scope>
    <source>
        <strain evidence="3">Candidatus Nitrospira sp. ZN2</strain>
    </source>
</reference>
<accession>A0ABM8RMC5</accession>
<evidence type="ECO:0000256" key="1">
    <source>
        <dbReference type="SAM" id="SignalP"/>
    </source>
</evidence>
<comment type="caution">
    <text evidence="3">The sequence shown here is derived from an EMBL/GenBank/DDBJ whole genome shotgun (WGS) entry which is preliminary data.</text>
</comment>
<evidence type="ECO:0000313" key="4">
    <source>
        <dbReference type="Proteomes" id="UP000675880"/>
    </source>
</evidence>
<evidence type="ECO:0000259" key="2">
    <source>
        <dbReference type="Pfam" id="PF11845"/>
    </source>
</evidence>
<feature type="chain" id="PRO_5046966556" description="Tll0287-like domain-containing protein" evidence="1">
    <location>
        <begin position="27"/>
        <end position="194"/>
    </location>
</feature>